<dbReference type="Gene3D" id="3.90.1570.10">
    <property type="entry name" value="tt1808, chain A"/>
    <property type="match status" value="1"/>
</dbReference>
<protein>
    <submittedName>
        <fullName evidence="2">Uma2 family endonuclease</fullName>
    </submittedName>
</protein>
<keyword evidence="3" id="KW-1185">Reference proteome</keyword>
<dbReference type="InterPro" id="IPR008538">
    <property type="entry name" value="Uma2"/>
</dbReference>
<organism evidence="2 3">
    <name type="scientific">Limnothrix redekei LRLZ20PSL1</name>
    <dbReference type="NCBI Taxonomy" id="3112953"/>
    <lineage>
        <taxon>Bacteria</taxon>
        <taxon>Bacillati</taxon>
        <taxon>Cyanobacteriota</taxon>
        <taxon>Cyanophyceae</taxon>
        <taxon>Pseudanabaenales</taxon>
        <taxon>Pseudanabaenaceae</taxon>
        <taxon>Limnothrix</taxon>
    </lineage>
</organism>
<accession>A0ABW7C7G5</accession>
<name>A0ABW7C7G5_9CYAN</name>
<evidence type="ECO:0000313" key="2">
    <source>
        <dbReference type="EMBL" id="MFG3816803.1"/>
    </source>
</evidence>
<dbReference type="GO" id="GO:0004519">
    <property type="term" value="F:endonuclease activity"/>
    <property type="evidence" value="ECO:0007669"/>
    <property type="project" value="UniProtKB-KW"/>
</dbReference>
<dbReference type="CDD" id="cd06260">
    <property type="entry name" value="DUF820-like"/>
    <property type="match status" value="1"/>
</dbReference>
<feature type="domain" description="Putative restriction endonuclease" evidence="1">
    <location>
        <begin position="21"/>
        <end position="188"/>
    </location>
</feature>
<dbReference type="SUPFAM" id="SSF52980">
    <property type="entry name" value="Restriction endonuclease-like"/>
    <property type="match status" value="1"/>
</dbReference>
<dbReference type="PANTHER" id="PTHR34107:SF8">
    <property type="entry name" value="UNIDENTIFIED OPEN READING FRAME"/>
    <property type="match status" value="1"/>
</dbReference>
<evidence type="ECO:0000259" key="1">
    <source>
        <dbReference type="Pfam" id="PF05685"/>
    </source>
</evidence>
<dbReference type="EMBL" id="JAZAQF010000021">
    <property type="protein sequence ID" value="MFG3816803.1"/>
    <property type="molecule type" value="Genomic_DNA"/>
</dbReference>
<dbReference type="RefSeq" id="WP_393010852.1">
    <property type="nucleotide sequence ID" value="NZ_JAZAQF010000021.1"/>
</dbReference>
<comment type="caution">
    <text evidence="2">The sequence shown here is derived from an EMBL/GenBank/DDBJ whole genome shotgun (WGS) entry which is preliminary data.</text>
</comment>
<keyword evidence="2" id="KW-0540">Nuclease</keyword>
<reference evidence="3" key="1">
    <citation type="journal article" date="2024" name="Algal Res.">
        <title>Biochemical, toxicological and genomic investigation of a high-biomass producing Limnothrix strain isolated from Italian shallow drinking water reservoir.</title>
        <authorList>
            <person name="Simonazzi M."/>
            <person name="Shishido T.K."/>
            <person name="Delbaje E."/>
            <person name="Wahlsten M."/>
            <person name="Fewer D.P."/>
            <person name="Sivonen K."/>
            <person name="Pezzolesi L."/>
            <person name="Pistocchi R."/>
        </authorList>
    </citation>
    <scope>NUCLEOTIDE SEQUENCE [LARGE SCALE GENOMIC DNA]</scope>
    <source>
        <strain evidence="3">LRLZ20PSL1</strain>
    </source>
</reference>
<gene>
    <name evidence="2" type="ORF">VPK24_04070</name>
</gene>
<sequence length="198" mass="21823">MTASLSAPVAAESAPEAIDLNQFLALPDTQPANEFINGKIIQKPMPQIEHSALQMDLGAAINAALKTRKVARAFSELRCTFGDRAIVPDLVVLTWDRIPRDINNRLVSHPITEAPDWAIEILSPKQASLGIIDKLLHCAQHGTQMGWLIDPDQNGVLTINHDCQISVFRDANDRLPVPEFAAEFQLTLGQLFDWLAVD</sequence>
<dbReference type="InterPro" id="IPR011335">
    <property type="entry name" value="Restrct_endonuc-II-like"/>
</dbReference>
<dbReference type="Proteomes" id="UP001604335">
    <property type="component" value="Unassembled WGS sequence"/>
</dbReference>
<dbReference type="InterPro" id="IPR012296">
    <property type="entry name" value="Nuclease_put_TT1808"/>
</dbReference>
<keyword evidence="2" id="KW-0255">Endonuclease</keyword>
<evidence type="ECO:0000313" key="3">
    <source>
        <dbReference type="Proteomes" id="UP001604335"/>
    </source>
</evidence>
<dbReference type="Pfam" id="PF05685">
    <property type="entry name" value="Uma2"/>
    <property type="match status" value="1"/>
</dbReference>
<proteinExistence type="predicted"/>
<keyword evidence="2" id="KW-0378">Hydrolase</keyword>
<dbReference type="PANTHER" id="PTHR34107">
    <property type="entry name" value="SLL0198 PROTEIN-RELATED"/>
    <property type="match status" value="1"/>
</dbReference>